<dbReference type="AlphaFoldDB" id="A0A914MWQ8"/>
<dbReference type="GO" id="GO:0016887">
    <property type="term" value="F:ATP hydrolysis activity"/>
    <property type="evidence" value="ECO:0007669"/>
    <property type="project" value="InterPro"/>
</dbReference>
<evidence type="ECO:0000256" key="12">
    <source>
        <dbReference type="RuleBase" id="RU000592"/>
    </source>
</evidence>
<dbReference type="WBParaSite" id="Minc3s02351g29613">
    <property type="protein sequence ID" value="Minc3s02351g29613"/>
    <property type="gene ID" value="Minc3s02351g29613"/>
</dbReference>
<dbReference type="SUPFAM" id="SSF54211">
    <property type="entry name" value="Ribosomal protein S5 domain 2-like"/>
    <property type="match status" value="1"/>
</dbReference>
<dbReference type="Pfam" id="PF14634">
    <property type="entry name" value="zf-RING_5"/>
    <property type="match status" value="1"/>
</dbReference>
<evidence type="ECO:0000256" key="10">
    <source>
        <dbReference type="PROSITE-ProRule" id="PRU01122"/>
    </source>
</evidence>
<dbReference type="InterPro" id="IPR001841">
    <property type="entry name" value="Znf_RING"/>
</dbReference>
<comment type="similarity">
    <text evidence="10 11">Belongs to the peptidase S16 family.</text>
</comment>
<dbReference type="InterPro" id="IPR008269">
    <property type="entry name" value="Lon_proteolytic"/>
</dbReference>
<keyword evidence="8 11" id="KW-0067">ATP-binding</keyword>
<dbReference type="InterPro" id="IPR014721">
    <property type="entry name" value="Ribsml_uS5_D2-typ_fold_subgr"/>
</dbReference>
<evidence type="ECO:0000256" key="8">
    <source>
        <dbReference type="ARBA" id="ARBA00022840"/>
    </source>
</evidence>
<dbReference type="SMART" id="SM00464">
    <property type="entry name" value="LON"/>
    <property type="match status" value="1"/>
</dbReference>
<reference evidence="18" key="1">
    <citation type="submission" date="2022-11" db="UniProtKB">
        <authorList>
            <consortium name="WormBaseParasite"/>
        </authorList>
    </citation>
    <scope>IDENTIFICATION</scope>
</reference>
<evidence type="ECO:0000313" key="17">
    <source>
        <dbReference type="Proteomes" id="UP000887563"/>
    </source>
</evidence>
<evidence type="ECO:0000256" key="6">
    <source>
        <dbReference type="ARBA" id="ARBA00022825"/>
    </source>
</evidence>
<feature type="domain" description="Lon N-terminal" evidence="16">
    <location>
        <begin position="319"/>
        <end position="569"/>
    </location>
</feature>
<dbReference type="EC" id="3.4.21.-" evidence="12"/>
<feature type="region of interest" description="Disordered" evidence="14">
    <location>
        <begin position="171"/>
        <end position="190"/>
    </location>
</feature>
<keyword evidence="3 11" id="KW-0547">Nucleotide-binding</keyword>
<feature type="active site" evidence="10">
    <location>
        <position position="1115"/>
    </location>
</feature>
<evidence type="ECO:0000256" key="1">
    <source>
        <dbReference type="ARBA" id="ARBA00004305"/>
    </source>
</evidence>
<dbReference type="PROSITE" id="PS51786">
    <property type="entry name" value="LON_PROTEOLYTIC"/>
    <property type="match status" value="1"/>
</dbReference>
<feature type="coiled-coil region" evidence="13">
    <location>
        <begin position="555"/>
        <end position="623"/>
    </location>
</feature>
<evidence type="ECO:0000256" key="11">
    <source>
        <dbReference type="RuleBase" id="RU000591"/>
    </source>
</evidence>
<name>A0A914MWQ8_MELIC</name>
<evidence type="ECO:0000256" key="7">
    <source>
        <dbReference type="ARBA" id="ARBA00022833"/>
    </source>
</evidence>
<dbReference type="InterPro" id="IPR004815">
    <property type="entry name" value="Lon_bac/euk-typ"/>
</dbReference>
<protein>
    <recommendedName>
        <fullName evidence="12">Lon protease homolog</fullName>
        <ecNumber evidence="12">3.4.21.-</ecNumber>
    </recommendedName>
</protein>
<dbReference type="SMART" id="SM00382">
    <property type="entry name" value="AAA"/>
    <property type="match status" value="1"/>
</dbReference>
<dbReference type="Pfam" id="PF02190">
    <property type="entry name" value="LON_substr_bdg"/>
    <property type="match status" value="1"/>
</dbReference>
<dbReference type="GO" id="GO:0003697">
    <property type="term" value="F:single-stranded DNA binding"/>
    <property type="evidence" value="ECO:0007669"/>
    <property type="project" value="TreeGrafter"/>
</dbReference>
<keyword evidence="2 10" id="KW-0645">Protease</keyword>
<dbReference type="InterPro" id="IPR015947">
    <property type="entry name" value="PUA-like_sf"/>
</dbReference>
<comment type="subcellular location">
    <subcellularLocation>
        <location evidence="1">Mitochondrion matrix</location>
    </subcellularLocation>
</comment>
<dbReference type="FunFam" id="3.30.230.10:FF:000015">
    <property type="entry name" value="Lon protease homolog, mitochondrial"/>
    <property type="match status" value="1"/>
</dbReference>
<keyword evidence="17" id="KW-1185">Reference proteome</keyword>
<evidence type="ECO:0000256" key="14">
    <source>
        <dbReference type="SAM" id="MobiDB-lite"/>
    </source>
</evidence>
<dbReference type="InterPro" id="IPR003593">
    <property type="entry name" value="AAA+_ATPase"/>
</dbReference>
<evidence type="ECO:0000259" key="15">
    <source>
        <dbReference type="PROSITE" id="PS51786"/>
    </source>
</evidence>
<evidence type="ECO:0000256" key="5">
    <source>
        <dbReference type="ARBA" id="ARBA00022801"/>
    </source>
</evidence>
<keyword evidence="5 10" id="KW-0378">Hydrolase</keyword>
<dbReference type="CDD" id="cd19500">
    <property type="entry name" value="RecA-like_Lon"/>
    <property type="match status" value="1"/>
</dbReference>
<keyword evidence="7" id="KW-0862">Zinc</keyword>
<dbReference type="GO" id="GO:0007005">
    <property type="term" value="P:mitochondrion organization"/>
    <property type="evidence" value="ECO:0007669"/>
    <property type="project" value="TreeGrafter"/>
</dbReference>
<dbReference type="PROSITE" id="PS51787">
    <property type="entry name" value="LON_N"/>
    <property type="match status" value="1"/>
</dbReference>
<evidence type="ECO:0000256" key="3">
    <source>
        <dbReference type="ARBA" id="ARBA00022741"/>
    </source>
</evidence>
<dbReference type="Gene3D" id="3.40.50.300">
    <property type="entry name" value="P-loop containing nucleotide triphosphate hydrolases"/>
    <property type="match status" value="1"/>
</dbReference>
<dbReference type="FunFam" id="1.20.5.5270:FF:000001">
    <property type="entry name" value="Lon protease homolog, mitochondrial"/>
    <property type="match status" value="1"/>
</dbReference>
<keyword evidence="13" id="KW-0175">Coiled coil</keyword>
<dbReference type="SUPFAM" id="SSF52540">
    <property type="entry name" value="P-loop containing nucleoside triphosphate hydrolases"/>
    <property type="match status" value="1"/>
</dbReference>
<evidence type="ECO:0000259" key="16">
    <source>
        <dbReference type="PROSITE" id="PS51787"/>
    </source>
</evidence>
<dbReference type="Pfam" id="PF05362">
    <property type="entry name" value="Lon_C"/>
    <property type="match status" value="2"/>
</dbReference>
<dbReference type="Gene3D" id="1.20.58.1480">
    <property type="match status" value="1"/>
</dbReference>
<dbReference type="PRINTS" id="PR00830">
    <property type="entry name" value="ENDOLAPTASE"/>
</dbReference>
<dbReference type="PANTHER" id="PTHR43718">
    <property type="entry name" value="LON PROTEASE"/>
    <property type="match status" value="1"/>
</dbReference>
<dbReference type="InterPro" id="IPR003111">
    <property type="entry name" value="Lon_prtase_N"/>
</dbReference>
<organism evidence="17 18">
    <name type="scientific">Meloidogyne incognita</name>
    <name type="common">Southern root-knot nematode worm</name>
    <name type="synonym">Oxyuris incognita</name>
    <dbReference type="NCBI Taxonomy" id="6306"/>
    <lineage>
        <taxon>Eukaryota</taxon>
        <taxon>Metazoa</taxon>
        <taxon>Ecdysozoa</taxon>
        <taxon>Nematoda</taxon>
        <taxon>Chromadorea</taxon>
        <taxon>Rhabditida</taxon>
        <taxon>Tylenchina</taxon>
        <taxon>Tylenchomorpha</taxon>
        <taxon>Tylenchoidea</taxon>
        <taxon>Meloidogynidae</taxon>
        <taxon>Meloidogyninae</taxon>
        <taxon>Meloidogyne</taxon>
        <taxon>Meloidogyne incognita group</taxon>
    </lineage>
</organism>
<comment type="catalytic activity">
    <reaction evidence="9">
        <text>Hydrolysis of proteins in presence of ATP.</text>
        <dbReference type="EC" id="3.4.21.53"/>
    </reaction>
</comment>
<evidence type="ECO:0000313" key="18">
    <source>
        <dbReference type="WBParaSite" id="Minc3s02351g29613"/>
    </source>
</evidence>
<dbReference type="SUPFAM" id="SSF88697">
    <property type="entry name" value="PUA domain-like"/>
    <property type="match status" value="1"/>
</dbReference>
<dbReference type="GO" id="GO:0005759">
    <property type="term" value="C:mitochondrial matrix"/>
    <property type="evidence" value="ECO:0007669"/>
    <property type="project" value="UniProtKB-SubCell"/>
</dbReference>
<dbReference type="InterPro" id="IPR054594">
    <property type="entry name" value="Lon_lid"/>
</dbReference>
<dbReference type="InterPro" id="IPR020568">
    <property type="entry name" value="Ribosomal_Su5_D2-typ_SF"/>
</dbReference>
<dbReference type="Pfam" id="PF22667">
    <property type="entry name" value="Lon_lid"/>
    <property type="match status" value="1"/>
</dbReference>
<evidence type="ECO:0000256" key="2">
    <source>
        <dbReference type="ARBA" id="ARBA00022670"/>
    </source>
</evidence>
<dbReference type="NCBIfam" id="TIGR00763">
    <property type="entry name" value="lon"/>
    <property type="match status" value="1"/>
</dbReference>
<dbReference type="Proteomes" id="UP000887563">
    <property type="component" value="Unplaced"/>
</dbReference>
<evidence type="ECO:0000256" key="4">
    <source>
        <dbReference type="ARBA" id="ARBA00022771"/>
    </source>
</evidence>
<dbReference type="Gene3D" id="1.20.5.5270">
    <property type="match status" value="1"/>
</dbReference>
<dbReference type="InterPro" id="IPR046336">
    <property type="entry name" value="Lon_prtase_N_sf"/>
</dbReference>
<feature type="region of interest" description="Disordered" evidence="14">
    <location>
        <begin position="263"/>
        <end position="292"/>
    </location>
</feature>
<sequence>MNEWFHCNKCFLVGTNDSQFWFTSCGHIICAECKKNGNLLLGQKGICVVCSKQETSIMMVNKNMKPDLIHLFRPPKDLLIEFTSKIKTTVEFQNAHRQRFFKHIREKHNKAAKIAKAAHVEITKRVEREKNLLAERNQVRMELDSTKYYVRQLEKVLADRDQEIHRLKRKSPSFVKRTSPHLKGRAGYPSLNGNTPLSRVSFFGCTTSTPNDFANIAAGCLDNRRRNNVGGNAGTAGEFDFLSQQRAMEEVVAGGPSFIPNTPALLGLPADTSNDNNDDQTNKDLDEEQPSPDLEANELTLFTDSSPMQFKVPENLPDVPIIAINRYPFFPGFIKKVDLKQNEALMNLIKSKARQKLPYVGLFVKKNPDDKSEAVPSISHLYTVGTFAHIFEMRDHEGRMLEMILNSHRRIRILQPLEPTIDFPKGNGRRKLSGNRKANLKTKKEEIQPEEQPQEQQIDQPPEEKLIIYARTENIVDNVPTQISIEITVKMQAIVSIIREIIRDNNMMAQHVALLLQPEHSIVDNPVYLCDFVGTIAQNAETEELQAVMEEINIMRRLDLALELLEKERARVKMLKSIRESVEKKVQEQNHKYLLNEQLKAIKRELGIEKEDKQAVLERLDERLANLNVPEYAMKVIKEEQTKLSFLDPHSSEFSISRNYLDWLTSIPWGKTSEEVTDVNRAQKILEEDHYGMKDIKERILEFIAVGILKKQTNGKILCFYGPPGVGKTSIAKSIARALNREYYRFSVGGMTDVAEIKGHRRTYIGAMPGKTIQCFKKVQAENPLILIDEIDKIGGAGYHGDPASALLEVLDPEQNSNFLDHFIDVPVDLSKVLFICTANETDRIPGPVKDRMEMIEVSGYVAEEKMEIAKNFLVPKCREKCALTEENLIITNEAINTLIRSYCRESGVRNLEKHLEKIFRKAAFRIVSNEENKNEKIIVDNSNLKEFVGREKFTSERLYDVTPPGVIMGLAWTAMGGSALYIEASLARKLRPWDAHQIVNTNVTTNSPSSPPQGSLEATGHLGDVMKESMRTAYTVAKNVLGRRDPNNEFLEQAHIHVHVPEGAVPKDGPSAGCTITSALLSLATGKPAVQGISMTGEISLTGKVLPVGGIKEKIIAAKRAGVNCVVLPEENKKDYEDLADFIKKDVEIHFVDHYDQVFDLIFPNFVPTTNSS</sequence>
<dbReference type="GO" id="GO:0004176">
    <property type="term" value="F:ATP-dependent peptidase activity"/>
    <property type="evidence" value="ECO:0007669"/>
    <property type="project" value="UniProtKB-UniRule"/>
</dbReference>
<dbReference type="Gene3D" id="3.30.230.10">
    <property type="match status" value="1"/>
</dbReference>
<dbReference type="GO" id="GO:0051131">
    <property type="term" value="P:chaperone-mediated protein complex assembly"/>
    <property type="evidence" value="ECO:0007669"/>
    <property type="project" value="TreeGrafter"/>
</dbReference>
<dbReference type="InterPro" id="IPR027065">
    <property type="entry name" value="Lon_Prtase"/>
</dbReference>
<dbReference type="InterPro" id="IPR008268">
    <property type="entry name" value="Peptidase_S16_AS"/>
</dbReference>
<keyword evidence="4" id="KW-0863">Zinc-finger</keyword>
<evidence type="ECO:0000256" key="13">
    <source>
        <dbReference type="SAM" id="Coils"/>
    </source>
</evidence>
<dbReference type="GO" id="GO:0004252">
    <property type="term" value="F:serine-type endopeptidase activity"/>
    <property type="evidence" value="ECO:0007669"/>
    <property type="project" value="UniProtKB-UniRule"/>
</dbReference>
<dbReference type="GO" id="GO:0008270">
    <property type="term" value="F:zinc ion binding"/>
    <property type="evidence" value="ECO:0007669"/>
    <property type="project" value="UniProtKB-KW"/>
</dbReference>
<feature type="active site" evidence="10">
    <location>
        <position position="1072"/>
    </location>
</feature>
<dbReference type="PANTHER" id="PTHR43718:SF2">
    <property type="entry name" value="LON PROTEASE HOMOLOG, MITOCHONDRIAL"/>
    <property type="match status" value="1"/>
</dbReference>
<evidence type="ECO:0000256" key="9">
    <source>
        <dbReference type="ARBA" id="ARBA00050665"/>
    </source>
</evidence>
<keyword evidence="6 10" id="KW-0720">Serine protease</keyword>
<dbReference type="Gene3D" id="1.10.8.60">
    <property type="match status" value="1"/>
</dbReference>
<dbReference type="GO" id="GO:0005524">
    <property type="term" value="F:ATP binding"/>
    <property type="evidence" value="ECO:0007669"/>
    <property type="project" value="UniProtKB-KW"/>
</dbReference>
<dbReference type="InterPro" id="IPR027417">
    <property type="entry name" value="P-loop_NTPase"/>
</dbReference>
<dbReference type="PROSITE" id="PS01046">
    <property type="entry name" value="LON_SER"/>
    <property type="match status" value="1"/>
</dbReference>
<keyword evidence="4" id="KW-0479">Metal-binding</keyword>
<proteinExistence type="inferred from homology"/>
<feature type="compositionally biased region" description="Basic residues" evidence="14">
    <location>
        <begin position="427"/>
        <end position="441"/>
    </location>
</feature>
<dbReference type="InterPro" id="IPR003959">
    <property type="entry name" value="ATPase_AAA_core"/>
</dbReference>
<feature type="domain" description="Lon proteolytic" evidence="15">
    <location>
        <begin position="962"/>
        <end position="1166"/>
    </location>
</feature>
<feature type="region of interest" description="Disordered" evidence="14">
    <location>
        <begin position="422"/>
        <end position="462"/>
    </location>
</feature>
<accession>A0A914MWQ8</accession>
<dbReference type="GO" id="GO:0006515">
    <property type="term" value="P:protein quality control for misfolded or incompletely synthesized proteins"/>
    <property type="evidence" value="ECO:0007669"/>
    <property type="project" value="TreeGrafter"/>
</dbReference>
<dbReference type="Pfam" id="PF00004">
    <property type="entry name" value="AAA"/>
    <property type="match status" value="1"/>
</dbReference>
<dbReference type="FunFam" id="3.40.50.300:FF:000021">
    <property type="entry name" value="Lon protease homolog"/>
    <property type="match status" value="1"/>
</dbReference>
<dbReference type="Gene3D" id="2.30.130.40">
    <property type="entry name" value="LON domain-like"/>
    <property type="match status" value="1"/>
</dbReference>